<proteinExistence type="predicted"/>
<protein>
    <submittedName>
        <fullName evidence="2">Hypp1630 protein</fullName>
    </submittedName>
</protein>
<accession>A0A8K0ELK2</accession>
<dbReference type="AlphaFoldDB" id="A0A8K0ELK2"/>
<dbReference type="EMBL" id="OV696688">
    <property type="protein sequence ID" value="CAH1256248.1"/>
    <property type="molecule type" value="Genomic_DNA"/>
</dbReference>
<evidence type="ECO:0000313" key="2">
    <source>
        <dbReference type="EMBL" id="CAH1256248.1"/>
    </source>
</evidence>
<feature type="region of interest" description="Disordered" evidence="1">
    <location>
        <begin position="1"/>
        <end position="64"/>
    </location>
</feature>
<reference evidence="2" key="1">
    <citation type="submission" date="2022-01" db="EMBL/GenBank/DDBJ databases">
        <authorList>
            <person name="Braso-Vives M."/>
        </authorList>
    </citation>
    <scope>NUCLEOTIDE SEQUENCE</scope>
</reference>
<evidence type="ECO:0000256" key="1">
    <source>
        <dbReference type="SAM" id="MobiDB-lite"/>
    </source>
</evidence>
<keyword evidence="3" id="KW-1185">Reference proteome</keyword>
<gene>
    <name evidence="2" type="primary">Hypp1630</name>
    <name evidence="2" type="ORF">BLAG_LOCUS14700</name>
</gene>
<name>A0A8K0ELK2_BRALA</name>
<dbReference type="Proteomes" id="UP000838412">
    <property type="component" value="Chromosome 3"/>
</dbReference>
<sequence>MSNQTFPSVGRSLPGSEGLKLGTWGPGDRRRRSTRRPGLTTFPTTQSNQTFPSPGRSLPGSEGGMKLVEARHSGAWRPPAQVYTPPWPHHIPYNV</sequence>
<evidence type="ECO:0000313" key="3">
    <source>
        <dbReference type="Proteomes" id="UP000838412"/>
    </source>
</evidence>
<feature type="compositionally biased region" description="Polar residues" evidence="1">
    <location>
        <begin position="41"/>
        <end position="52"/>
    </location>
</feature>
<organism evidence="2 3">
    <name type="scientific">Branchiostoma lanceolatum</name>
    <name type="common">Common lancelet</name>
    <name type="synonym">Amphioxus lanceolatum</name>
    <dbReference type="NCBI Taxonomy" id="7740"/>
    <lineage>
        <taxon>Eukaryota</taxon>
        <taxon>Metazoa</taxon>
        <taxon>Chordata</taxon>
        <taxon>Cephalochordata</taxon>
        <taxon>Leptocardii</taxon>
        <taxon>Amphioxiformes</taxon>
        <taxon>Branchiostomatidae</taxon>
        <taxon>Branchiostoma</taxon>
    </lineage>
</organism>